<reference evidence="1" key="2">
    <citation type="journal article" date="2015" name="Fish Shellfish Immunol.">
        <title>Early steps in the European eel (Anguilla anguilla)-Vibrio vulnificus interaction in the gills: Role of the RtxA13 toxin.</title>
        <authorList>
            <person name="Callol A."/>
            <person name="Pajuelo D."/>
            <person name="Ebbesson L."/>
            <person name="Teles M."/>
            <person name="MacKenzie S."/>
            <person name="Amaro C."/>
        </authorList>
    </citation>
    <scope>NUCLEOTIDE SEQUENCE</scope>
</reference>
<reference evidence="1" key="1">
    <citation type="submission" date="2014-11" db="EMBL/GenBank/DDBJ databases">
        <authorList>
            <person name="Amaro Gonzalez C."/>
        </authorList>
    </citation>
    <scope>NUCLEOTIDE SEQUENCE</scope>
</reference>
<protein>
    <submittedName>
        <fullName evidence="1">Uncharacterized protein</fullName>
    </submittedName>
</protein>
<name>A0A0E9SVS9_ANGAN</name>
<dbReference type="AlphaFoldDB" id="A0A0E9SVS9"/>
<proteinExistence type="predicted"/>
<organism evidence="1">
    <name type="scientific">Anguilla anguilla</name>
    <name type="common">European freshwater eel</name>
    <name type="synonym">Muraena anguilla</name>
    <dbReference type="NCBI Taxonomy" id="7936"/>
    <lineage>
        <taxon>Eukaryota</taxon>
        <taxon>Metazoa</taxon>
        <taxon>Chordata</taxon>
        <taxon>Craniata</taxon>
        <taxon>Vertebrata</taxon>
        <taxon>Euteleostomi</taxon>
        <taxon>Actinopterygii</taxon>
        <taxon>Neopterygii</taxon>
        <taxon>Teleostei</taxon>
        <taxon>Anguilliformes</taxon>
        <taxon>Anguillidae</taxon>
        <taxon>Anguilla</taxon>
    </lineage>
</organism>
<dbReference type="EMBL" id="GBXM01063108">
    <property type="protein sequence ID" value="JAH45469.1"/>
    <property type="molecule type" value="Transcribed_RNA"/>
</dbReference>
<accession>A0A0E9SVS9</accession>
<evidence type="ECO:0000313" key="1">
    <source>
        <dbReference type="EMBL" id="JAH45469.1"/>
    </source>
</evidence>
<sequence>MASYQAVFWLTLVHPNLEWAYVGIQRV</sequence>